<dbReference type="GO" id="GO:0004190">
    <property type="term" value="F:aspartic-type endopeptidase activity"/>
    <property type="evidence" value="ECO:0007669"/>
    <property type="project" value="UniProtKB-KW"/>
</dbReference>
<dbReference type="Proteomes" id="UP000593564">
    <property type="component" value="Unassembled WGS sequence"/>
</dbReference>
<dbReference type="PROSITE" id="PS51767">
    <property type="entry name" value="PEPTIDASE_A1"/>
    <property type="match status" value="1"/>
</dbReference>
<dbReference type="FunFam" id="2.40.70.10:FF:000016">
    <property type="entry name" value="Probable aspartic protease At2g35615"/>
    <property type="match status" value="1"/>
</dbReference>
<dbReference type="InterPro" id="IPR033121">
    <property type="entry name" value="PEPTIDASE_A1"/>
</dbReference>
<evidence type="ECO:0000313" key="11">
    <source>
        <dbReference type="EMBL" id="KAF5957768.1"/>
    </source>
</evidence>
<evidence type="ECO:0000256" key="6">
    <source>
        <dbReference type="ARBA" id="ARBA00023125"/>
    </source>
</evidence>
<keyword evidence="3 9" id="KW-0732">Signal</keyword>
<dbReference type="InterPro" id="IPR001969">
    <property type="entry name" value="Aspartic_peptidase_AS"/>
</dbReference>
<reference evidence="11 12" key="2">
    <citation type="submission" date="2020-07" db="EMBL/GenBank/DDBJ databases">
        <title>Genome assembly of wild tea tree DASZ reveals pedigree and selection history of tea varieties.</title>
        <authorList>
            <person name="Zhang W."/>
        </authorList>
    </citation>
    <scope>NUCLEOTIDE SEQUENCE [LARGE SCALE GENOMIC DNA]</scope>
    <source>
        <strain evidence="12">cv. G240</strain>
        <tissue evidence="11">Leaf</tissue>
    </source>
</reference>
<feature type="signal peptide" evidence="9">
    <location>
        <begin position="1"/>
        <end position="25"/>
    </location>
</feature>
<feature type="region of interest" description="Disordered" evidence="8">
    <location>
        <begin position="31"/>
        <end position="50"/>
    </location>
</feature>
<dbReference type="AlphaFoldDB" id="A0A7J7I0Y7"/>
<evidence type="ECO:0000256" key="1">
    <source>
        <dbReference type="ARBA" id="ARBA00007447"/>
    </source>
</evidence>
<feature type="domain" description="Peptidase A1" evidence="10">
    <location>
        <begin position="173"/>
        <end position="506"/>
    </location>
</feature>
<comment type="similarity">
    <text evidence="1">Belongs to the peptidase A1 family.</text>
</comment>
<reference evidence="12" key="1">
    <citation type="journal article" date="2020" name="Nat. Commun.">
        <title>Genome assembly of wild tea tree DASZ reveals pedigree and selection history of tea varieties.</title>
        <authorList>
            <person name="Zhang W."/>
            <person name="Zhang Y."/>
            <person name="Qiu H."/>
            <person name="Guo Y."/>
            <person name="Wan H."/>
            <person name="Zhang X."/>
            <person name="Scossa F."/>
            <person name="Alseekh S."/>
            <person name="Zhang Q."/>
            <person name="Wang P."/>
            <person name="Xu L."/>
            <person name="Schmidt M.H."/>
            <person name="Jia X."/>
            <person name="Li D."/>
            <person name="Zhu A."/>
            <person name="Guo F."/>
            <person name="Chen W."/>
            <person name="Ni D."/>
            <person name="Usadel B."/>
            <person name="Fernie A.R."/>
            <person name="Wen W."/>
        </authorList>
    </citation>
    <scope>NUCLEOTIDE SEQUENCE [LARGE SCALE GENOMIC DNA]</scope>
    <source>
        <strain evidence="12">cv. G240</strain>
    </source>
</reference>
<feature type="active site" evidence="7">
    <location>
        <position position="390"/>
    </location>
</feature>
<keyword evidence="5" id="KW-0378">Hydrolase</keyword>
<dbReference type="InterPro" id="IPR001461">
    <property type="entry name" value="Aspartic_peptidase_A1"/>
</dbReference>
<dbReference type="EMBL" id="JACBKZ010000002">
    <property type="protein sequence ID" value="KAF5957768.1"/>
    <property type="molecule type" value="Genomic_DNA"/>
</dbReference>
<dbReference type="Pfam" id="PF14543">
    <property type="entry name" value="TAXi_N"/>
    <property type="match status" value="1"/>
</dbReference>
<feature type="active site" evidence="7">
    <location>
        <position position="191"/>
    </location>
</feature>
<keyword evidence="4" id="KW-0064">Aspartyl protease</keyword>
<dbReference type="Gene3D" id="2.40.70.10">
    <property type="entry name" value="Acid Proteases"/>
    <property type="match status" value="2"/>
</dbReference>
<dbReference type="InterPro" id="IPR032861">
    <property type="entry name" value="TAXi_N"/>
</dbReference>
<dbReference type="InterPro" id="IPR032799">
    <property type="entry name" value="TAXi_C"/>
</dbReference>
<protein>
    <recommendedName>
        <fullName evidence="10">Peptidase A1 domain-containing protein</fullName>
    </recommendedName>
</protein>
<evidence type="ECO:0000256" key="7">
    <source>
        <dbReference type="PIRSR" id="PIRSR601461-1"/>
    </source>
</evidence>
<name>A0A7J7I0Y7_CAMSI</name>
<evidence type="ECO:0000256" key="5">
    <source>
        <dbReference type="ARBA" id="ARBA00022801"/>
    </source>
</evidence>
<keyword evidence="12" id="KW-1185">Reference proteome</keyword>
<evidence type="ECO:0000256" key="2">
    <source>
        <dbReference type="ARBA" id="ARBA00022670"/>
    </source>
</evidence>
<evidence type="ECO:0000256" key="3">
    <source>
        <dbReference type="ARBA" id="ARBA00022729"/>
    </source>
</evidence>
<evidence type="ECO:0000256" key="9">
    <source>
        <dbReference type="SAM" id="SignalP"/>
    </source>
</evidence>
<dbReference type="PROSITE" id="PS00141">
    <property type="entry name" value="ASP_PROTEASE"/>
    <property type="match status" value="1"/>
</dbReference>
<organism evidence="11 12">
    <name type="scientific">Camellia sinensis</name>
    <name type="common">Tea plant</name>
    <name type="synonym">Thea sinensis</name>
    <dbReference type="NCBI Taxonomy" id="4442"/>
    <lineage>
        <taxon>Eukaryota</taxon>
        <taxon>Viridiplantae</taxon>
        <taxon>Streptophyta</taxon>
        <taxon>Embryophyta</taxon>
        <taxon>Tracheophyta</taxon>
        <taxon>Spermatophyta</taxon>
        <taxon>Magnoliopsida</taxon>
        <taxon>eudicotyledons</taxon>
        <taxon>Gunneridae</taxon>
        <taxon>Pentapetalae</taxon>
        <taxon>asterids</taxon>
        <taxon>Ericales</taxon>
        <taxon>Theaceae</taxon>
        <taxon>Camellia</taxon>
    </lineage>
</organism>
<proteinExistence type="inferred from homology"/>
<dbReference type="Pfam" id="PF14541">
    <property type="entry name" value="TAXi_C"/>
    <property type="match status" value="1"/>
</dbReference>
<gene>
    <name evidence="11" type="ORF">HYC85_004993</name>
</gene>
<keyword evidence="2" id="KW-0645">Protease</keyword>
<dbReference type="PANTHER" id="PTHR13683:SF274">
    <property type="entry name" value="PROTEIN ASPARTIC PROTEASE IN GUARD CELL 1"/>
    <property type="match status" value="1"/>
</dbReference>
<keyword evidence="6" id="KW-0238">DNA-binding</keyword>
<dbReference type="SUPFAM" id="SSF50630">
    <property type="entry name" value="Acid proteases"/>
    <property type="match status" value="1"/>
</dbReference>
<evidence type="ECO:0000313" key="12">
    <source>
        <dbReference type="Proteomes" id="UP000593564"/>
    </source>
</evidence>
<accession>A0A7J7I0Y7</accession>
<evidence type="ECO:0000259" key="10">
    <source>
        <dbReference type="PROSITE" id="PS51767"/>
    </source>
</evidence>
<comment type="caution">
    <text evidence="11">The sequence shown here is derived from an EMBL/GenBank/DDBJ whole genome shotgun (WGS) entry which is preliminary data.</text>
</comment>
<dbReference type="InterPro" id="IPR021109">
    <property type="entry name" value="Peptidase_aspartic_dom_sf"/>
</dbReference>
<evidence type="ECO:0000256" key="8">
    <source>
        <dbReference type="SAM" id="MobiDB-lite"/>
    </source>
</evidence>
<evidence type="ECO:0000256" key="4">
    <source>
        <dbReference type="ARBA" id="ARBA00022750"/>
    </source>
</evidence>
<feature type="chain" id="PRO_5029644824" description="Peptidase A1 domain-containing protein" evidence="9">
    <location>
        <begin position="26"/>
        <end position="642"/>
    </location>
</feature>
<dbReference type="CDD" id="cd05472">
    <property type="entry name" value="cnd41_like"/>
    <property type="match status" value="1"/>
</dbReference>
<dbReference type="InterPro" id="IPR033873">
    <property type="entry name" value="CND41-like"/>
</dbReference>
<dbReference type="PANTHER" id="PTHR13683">
    <property type="entry name" value="ASPARTYL PROTEASES"/>
    <property type="match status" value="1"/>
</dbReference>
<sequence length="642" mass="69850">MAEKSLLSHILFVLAFCLYLHSALSRSLSSSESEEEHSHSHSHSQSQSHYTTTTVLDVSASIQRTLHLLSFHPQQQQQQKSITVPSSSSSSSFSLSLHPRYSLLKTNHKDYKTLTLSRLDRDSARLNFINTKLELALNGVNRSVLKPVATAILDPESLQTPLTSGASQGSGEYFSRVGVGSPATQYYMVVDTGSDISWLQCQPCTDCYQQSDPIFDPSGSSSYRSISCGSAQCSALEVSACRTDSCLYQVAYGDGSFTVGDFATEKLSFGNSGSVNNVAIGCGHDNEGLFIASAGLLGLGGGTLSLTSQLKASSFSYCLVDRDSTGSSSTLEFNSATPGDSVTAPLLRNSQIRTYRYVALTGMSVGGQPLALPPSVFDVDATGHGGVIVDSGTAVTRLKTQVYNSLRDSFAKMTQNLPSTSGFSIFDTCYDLSSKQTVSIPTVSFHFSGGKSLSLRPQNYLIPVDSAGKFCFAFAPTDGSLSIIGNIQQQGTRVSYDLANSLVAFSKPWAFGVICFTYLIVRNQHIPDLTSFVSCDTFFQQFVNFLAFAPKTIYKNVKEMARDEAPCMRLEALGEDDAVELAKQYRTERREKRWGEQAARPRPSTMIVAARPISQVGLDHWHTKADKSTFTAEELEEVRKKY</sequence>
<dbReference type="GO" id="GO:0006508">
    <property type="term" value="P:proteolysis"/>
    <property type="evidence" value="ECO:0007669"/>
    <property type="project" value="UniProtKB-KW"/>
</dbReference>
<dbReference type="FunFam" id="2.40.70.10:FF:000010">
    <property type="entry name" value="Aspartyl protease family protein 2"/>
    <property type="match status" value="1"/>
</dbReference>
<dbReference type="GO" id="GO:0003677">
    <property type="term" value="F:DNA binding"/>
    <property type="evidence" value="ECO:0007669"/>
    <property type="project" value="UniProtKB-KW"/>
</dbReference>